<sequence length="159" mass="16776">MYALVRLRGEIEGVGFKAVVSGDVAQALGLKVGDAVRIESPDGFSGARVVEIDGAMKSGILVTSDVYIALGRRARAVLLKKIERAFEASRIELALGTDAPISAEELRAVVSAIASARVPVFAKFTGYLYAGGGWVKVFVKGVEPREPAYISYDTAISVG</sequence>
<dbReference type="eggNOG" id="arCOG05486">
    <property type="taxonomic scope" value="Archaea"/>
</dbReference>
<dbReference type="GeneID" id="10360767"/>
<keyword evidence="2" id="KW-1185">Reference proteome</keyword>
<protein>
    <recommendedName>
        <fullName evidence="3">Molybdopterin-binding protein</fullName>
    </recommendedName>
</protein>
<name>F2L0Q1_THEU7</name>
<dbReference type="OrthoDB" id="27585at2157"/>
<evidence type="ECO:0000313" key="2">
    <source>
        <dbReference type="Proteomes" id="UP000008138"/>
    </source>
</evidence>
<dbReference type="RefSeq" id="WP_013680052.1">
    <property type="nucleotide sequence ID" value="NC_015315.1"/>
</dbReference>
<organism evidence="1 2">
    <name type="scientific">Thermoproteus uzoniensis (strain 768-20)</name>
    <dbReference type="NCBI Taxonomy" id="999630"/>
    <lineage>
        <taxon>Archaea</taxon>
        <taxon>Thermoproteota</taxon>
        <taxon>Thermoprotei</taxon>
        <taxon>Thermoproteales</taxon>
        <taxon>Thermoproteaceae</taxon>
        <taxon>Thermoproteus</taxon>
    </lineage>
</organism>
<dbReference type="KEGG" id="tuz:TUZN_1239"/>
<dbReference type="AlphaFoldDB" id="F2L0Q1"/>
<dbReference type="EMBL" id="CP002590">
    <property type="protein sequence ID" value="AEA12716.1"/>
    <property type="molecule type" value="Genomic_DNA"/>
</dbReference>
<gene>
    <name evidence="1" type="ordered locus">TUZN_1239</name>
</gene>
<reference evidence="1 2" key="1">
    <citation type="journal article" date="2011" name="J. Bacteriol.">
        <title>Complete genome sequence of the thermoacidophilic crenarchaeon Thermoproteus uzoniensis 768-20.</title>
        <authorList>
            <person name="Mardanov A.V."/>
            <person name="Gumerov V.M."/>
            <person name="Beletsky A.V."/>
            <person name="Prokofeva M.I."/>
            <person name="Bonch-Osmolovskaya E.A."/>
            <person name="Ravin N.V."/>
            <person name="Skryabin K.G."/>
        </authorList>
    </citation>
    <scope>NUCLEOTIDE SEQUENCE [LARGE SCALE GENOMIC DNA]</scope>
    <source>
        <strain evidence="1 2">768-20</strain>
    </source>
</reference>
<evidence type="ECO:0000313" key="1">
    <source>
        <dbReference type="EMBL" id="AEA12716.1"/>
    </source>
</evidence>
<proteinExistence type="predicted"/>
<accession>F2L0Q1</accession>
<dbReference type="STRING" id="999630.TUZN_1239"/>
<reference key="2">
    <citation type="submission" date="2011-03" db="EMBL/GenBank/DDBJ databases">
        <title>Complete genome sequence of the thermoacidophilic crenarchaeon Thermoproteus uzoniensis 768-20.</title>
        <authorList>
            <person name="Mardanov A.V."/>
            <person name="Gumerov V.M."/>
            <person name="Beletsky A.V."/>
            <person name="Prokofeva M.I."/>
            <person name="Bonch-Osmolovskaya E.A."/>
            <person name="Ravin N.V."/>
            <person name="Skryabin K.G."/>
        </authorList>
    </citation>
    <scope>NUCLEOTIDE SEQUENCE</scope>
    <source>
        <strain>768-20</strain>
    </source>
</reference>
<dbReference type="Proteomes" id="UP000008138">
    <property type="component" value="Chromosome"/>
</dbReference>
<dbReference type="HOGENOM" id="CLU_1631711_0_0_2"/>
<evidence type="ECO:0008006" key="3">
    <source>
        <dbReference type="Google" id="ProtNLM"/>
    </source>
</evidence>